<dbReference type="InterPro" id="IPR049945">
    <property type="entry name" value="AAA_22"/>
</dbReference>
<accession>A0ABQ1K0F4</accession>
<evidence type="ECO:0000313" key="2">
    <source>
        <dbReference type="EMBL" id="GGB82669.1"/>
    </source>
</evidence>
<dbReference type="RefSeq" id="WP_188621483.1">
    <property type="nucleotide sequence ID" value="NZ_BMJE01000006.1"/>
</dbReference>
<protein>
    <recommendedName>
        <fullName evidence="1">ORC1/DEAH AAA+ ATPase domain-containing protein</fullName>
    </recommendedName>
</protein>
<sequence length="315" mass="35431">MTTETKKQIIEAALSYMDAHQLSASQLATKANVNKGYLSKMLRFDFTYEAGGKQGDISAQNFIALANCIGLPLTKQYWEIRETEQLIHALSNLKDAKEHGATNVIIGETGSGKTFTIGIFAKQHPHDTFVVKVGSSDNLGDLIDKLIDALKITTGKTKSTKLRAIAKHLHHLKGQGYKPQIIFDESEYMKQPALCAIKELYDSLITVCSIVLVGTNQLQENIDKLRKRNKAGIPQFYRRIKFGYRALPHIDRSYRNFLTDIEDRALRVFLQKNCDNYGELHDALVPAMREADRLREPLTVQLVTKVLGIPQNMLA</sequence>
<evidence type="ECO:0000313" key="3">
    <source>
        <dbReference type="Proteomes" id="UP000615760"/>
    </source>
</evidence>
<comment type="caution">
    <text evidence="2">The sequence shown here is derived from an EMBL/GenBank/DDBJ whole genome shotgun (WGS) entry which is preliminary data.</text>
</comment>
<keyword evidence="3" id="KW-1185">Reference proteome</keyword>
<gene>
    <name evidence="2" type="ORF">GCM10007424_23380</name>
</gene>
<dbReference type="Gene3D" id="3.40.50.300">
    <property type="entry name" value="P-loop containing nucleotide triphosphate hydrolases"/>
    <property type="match status" value="1"/>
</dbReference>
<dbReference type="Pfam" id="PF13401">
    <property type="entry name" value="AAA_22"/>
    <property type="match status" value="1"/>
</dbReference>
<evidence type="ECO:0000259" key="1">
    <source>
        <dbReference type="Pfam" id="PF13401"/>
    </source>
</evidence>
<dbReference type="InterPro" id="IPR027417">
    <property type="entry name" value="P-loop_NTPase"/>
</dbReference>
<proteinExistence type="predicted"/>
<dbReference type="PANTHER" id="PTHR35894">
    <property type="entry name" value="GENERAL SECRETION PATHWAY PROTEIN A-RELATED"/>
    <property type="match status" value="1"/>
</dbReference>
<organism evidence="2 3">
    <name type="scientific">Flavobacterium suaedae</name>
    <dbReference type="NCBI Taxonomy" id="1767027"/>
    <lineage>
        <taxon>Bacteria</taxon>
        <taxon>Pseudomonadati</taxon>
        <taxon>Bacteroidota</taxon>
        <taxon>Flavobacteriia</taxon>
        <taxon>Flavobacteriales</taxon>
        <taxon>Flavobacteriaceae</taxon>
        <taxon>Flavobacterium</taxon>
    </lineage>
</organism>
<feature type="domain" description="ORC1/DEAH AAA+ ATPase" evidence="1">
    <location>
        <begin position="104"/>
        <end position="220"/>
    </location>
</feature>
<dbReference type="Proteomes" id="UP000615760">
    <property type="component" value="Unassembled WGS sequence"/>
</dbReference>
<dbReference type="InterPro" id="IPR052026">
    <property type="entry name" value="ExeA_AAA_ATPase_DNA-bind"/>
</dbReference>
<dbReference type="PANTHER" id="PTHR35894:SF5">
    <property type="entry name" value="MU-LIKE PROPHAGE FLUMU DNA TRANSPOSITION PROTEIN B"/>
    <property type="match status" value="1"/>
</dbReference>
<dbReference type="EMBL" id="BMJE01000006">
    <property type="protein sequence ID" value="GGB82669.1"/>
    <property type="molecule type" value="Genomic_DNA"/>
</dbReference>
<reference evidence="3" key="1">
    <citation type="journal article" date="2019" name="Int. J. Syst. Evol. Microbiol.">
        <title>The Global Catalogue of Microorganisms (GCM) 10K type strain sequencing project: providing services to taxonomists for standard genome sequencing and annotation.</title>
        <authorList>
            <consortium name="The Broad Institute Genomics Platform"/>
            <consortium name="The Broad Institute Genome Sequencing Center for Infectious Disease"/>
            <person name="Wu L."/>
            <person name="Ma J."/>
        </authorList>
    </citation>
    <scope>NUCLEOTIDE SEQUENCE [LARGE SCALE GENOMIC DNA]</scope>
    <source>
        <strain evidence="3">CGMCC 1.15461</strain>
    </source>
</reference>
<name>A0ABQ1K0F4_9FLAO</name>
<dbReference type="SUPFAM" id="SSF52540">
    <property type="entry name" value="P-loop containing nucleoside triphosphate hydrolases"/>
    <property type="match status" value="1"/>
</dbReference>